<proteinExistence type="inferred from homology"/>
<evidence type="ECO:0000256" key="5">
    <source>
        <dbReference type="RuleBase" id="RU003357"/>
    </source>
</evidence>
<comment type="caution">
    <text evidence="9">The sequence shown here is derived from an EMBL/GenBank/DDBJ whole genome shotgun (WGS) entry which is preliminary data.</text>
</comment>
<evidence type="ECO:0000256" key="1">
    <source>
        <dbReference type="ARBA" id="ARBA00004442"/>
    </source>
</evidence>
<evidence type="ECO:0000256" key="3">
    <source>
        <dbReference type="ARBA" id="ARBA00023136"/>
    </source>
</evidence>
<evidence type="ECO:0000256" key="4">
    <source>
        <dbReference type="ARBA" id="ARBA00023237"/>
    </source>
</evidence>
<organism evidence="9 10">
    <name type="scientific">Massilia glaciei</name>
    <dbReference type="NCBI Taxonomy" id="1524097"/>
    <lineage>
        <taxon>Bacteria</taxon>
        <taxon>Pseudomonadati</taxon>
        <taxon>Pseudomonadota</taxon>
        <taxon>Betaproteobacteria</taxon>
        <taxon>Burkholderiales</taxon>
        <taxon>Oxalobacteraceae</taxon>
        <taxon>Telluria group</taxon>
        <taxon>Massilia</taxon>
    </lineage>
</organism>
<keyword evidence="3 5" id="KW-0472">Membrane</keyword>
<dbReference type="PANTHER" id="PTHR47234:SF3">
    <property type="entry name" value="SECRETIN_TONB SHORT N-TERMINAL DOMAIN-CONTAINING PROTEIN"/>
    <property type="match status" value="1"/>
</dbReference>
<evidence type="ECO:0000313" key="9">
    <source>
        <dbReference type="EMBL" id="PWF47585.1"/>
    </source>
</evidence>
<dbReference type="OrthoDB" id="8530571at2"/>
<dbReference type="InterPro" id="IPR000531">
    <property type="entry name" value="Beta-barrel_TonB"/>
</dbReference>
<keyword evidence="10" id="KW-1185">Reference proteome</keyword>
<dbReference type="Pfam" id="PF00593">
    <property type="entry name" value="TonB_dep_Rec_b-barrel"/>
    <property type="match status" value="1"/>
</dbReference>
<sequence length="815" mass="86984">MNHTKGKRTLNRTLLASAMMLALQQAYAQAQAAAAPAAEPTQTVVVLGSRSSAKTALDTAVPVGLISANDLAGAGPLELGKLLQTLDPSFNFSSTFISDGTDIIRPGTLRGLGPDQLLVLVNGKRRHQQALVNVQQTIGRGSAGTDINAIALSAIQHIEVLRDGAAAQYGSDAIAGVINIVLKSQVKETQISSTVGTTAEGDGDLVSGSANTGVRLGERGFLNLSVEARRRGETNRAGPDTLRVDPPRVTQRIGDSLAKDAFVWFNAAIPAGPDGELYAFGGASRRTGDSAGFFRSAGDGRTVPAVYPNGFLPNIMTTVKDASFAVGFKRELSNDWRMDLSVNHGRSELGFRERNSINVSYWYEPKPGGGIHAESPLEADTGKLKFNQTTFNADINGPMSLGGKRFAVAAGFEYRADNYQIVAGAPVSCQYGRTNNPAIVIRDQVGGAAASGMQGFPGYTPGTAVDDGRHNVALYLDVEHNLTDKLFAAAAVRYENYSDFGATTTGKLSLRYDPSPTLGLRASASTGFRAPSVQQRFYSSVSTNLNAAGELTDTLTAREGSAITRAFGIAPLKEETSKSASVGMLVRLKKNFSVTGDLYRIDIDDRIVFSSAISPSTPAIAAILNPLKAGQAQFFTNAVSTSTTGLDIVAEHTTRLAGSTLVLSGQLGFNETEVTGRHSQSSVLTGEQLFDRSQVTLLERGQPRRHHVVAADYTVGAWNVNTRANYYGAVQGEGFTAPFIQTWESKWLVDMSLRYALTKRISVALGANNVFDTYPTEWDKTRAAPFPQLGFTHCWETCPIGVNGRQVYARLDVAF</sequence>
<dbReference type="Gene3D" id="2.170.130.10">
    <property type="entry name" value="TonB-dependent receptor, plug domain"/>
    <property type="match status" value="1"/>
</dbReference>
<protein>
    <submittedName>
        <fullName evidence="9">TonB-dependent receptor</fullName>
    </submittedName>
</protein>
<dbReference type="PANTHER" id="PTHR47234">
    <property type="match status" value="1"/>
</dbReference>
<dbReference type="Gene3D" id="2.40.170.20">
    <property type="entry name" value="TonB-dependent receptor, beta-barrel domain"/>
    <property type="match status" value="1"/>
</dbReference>
<keyword evidence="4" id="KW-0998">Cell outer membrane</keyword>
<feature type="signal peptide" evidence="6">
    <location>
        <begin position="1"/>
        <end position="28"/>
    </location>
</feature>
<dbReference type="Proteomes" id="UP000241421">
    <property type="component" value="Unassembled WGS sequence"/>
</dbReference>
<dbReference type="InterPro" id="IPR037066">
    <property type="entry name" value="Plug_dom_sf"/>
</dbReference>
<feature type="chain" id="PRO_5015576452" evidence="6">
    <location>
        <begin position="29"/>
        <end position="815"/>
    </location>
</feature>
<evidence type="ECO:0000313" key="10">
    <source>
        <dbReference type="Proteomes" id="UP000241421"/>
    </source>
</evidence>
<dbReference type="RefSeq" id="WP_106758118.1">
    <property type="nucleotide sequence ID" value="NZ_PXWF02000237.1"/>
</dbReference>
<evidence type="ECO:0000259" key="7">
    <source>
        <dbReference type="Pfam" id="PF00593"/>
    </source>
</evidence>
<gene>
    <name evidence="9" type="ORF">C7C56_014645</name>
</gene>
<dbReference type="InterPro" id="IPR036942">
    <property type="entry name" value="Beta-barrel_TonB_sf"/>
</dbReference>
<dbReference type="GO" id="GO:0009279">
    <property type="term" value="C:cell outer membrane"/>
    <property type="evidence" value="ECO:0007669"/>
    <property type="project" value="UniProtKB-SubCell"/>
</dbReference>
<feature type="domain" description="TonB-dependent receptor plug" evidence="8">
    <location>
        <begin position="57"/>
        <end position="177"/>
    </location>
</feature>
<evidence type="ECO:0000259" key="8">
    <source>
        <dbReference type="Pfam" id="PF07715"/>
    </source>
</evidence>
<keyword evidence="5" id="KW-0798">TonB box</keyword>
<keyword evidence="9" id="KW-0675">Receptor</keyword>
<comment type="subcellular location">
    <subcellularLocation>
        <location evidence="1 5">Cell outer membrane</location>
    </subcellularLocation>
</comment>
<accession>A0A2U2HJI6</accession>
<dbReference type="AlphaFoldDB" id="A0A2U2HJI6"/>
<comment type="similarity">
    <text evidence="2 5">Belongs to the TonB-dependent receptor family.</text>
</comment>
<dbReference type="SUPFAM" id="SSF56935">
    <property type="entry name" value="Porins"/>
    <property type="match status" value="1"/>
</dbReference>
<keyword evidence="6" id="KW-0732">Signal</keyword>
<dbReference type="EMBL" id="PXWF02000237">
    <property type="protein sequence ID" value="PWF47585.1"/>
    <property type="molecule type" value="Genomic_DNA"/>
</dbReference>
<feature type="domain" description="TonB-dependent receptor-like beta-barrel" evidence="7">
    <location>
        <begin position="285"/>
        <end position="770"/>
    </location>
</feature>
<dbReference type="CDD" id="cd01347">
    <property type="entry name" value="ligand_gated_channel"/>
    <property type="match status" value="1"/>
</dbReference>
<reference evidence="9 10" key="1">
    <citation type="submission" date="2018-04" db="EMBL/GenBank/DDBJ databases">
        <title>Massilia violaceinigra sp. nov., a novel purple-pigmented bacterium isolated from Tianshan glacier, Xinjiang, China.</title>
        <authorList>
            <person name="Wang H."/>
        </authorList>
    </citation>
    <scope>NUCLEOTIDE SEQUENCE [LARGE SCALE GENOMIC DNA]</scope>
    <source>
        <strain evidence="9 10">B448-2</strain>
    </source>
</reference>
<name>A0A2U2HJI6_9BURK</name>
<evidence type="ECO:0000256" key="6">
    <source>
        <dbReference type="SAM" id="SignalP"/>
    </source>
</evidence>
<dbReference type="Pfam" id="PF07715">
    <property type="entry name" value="Plug"/>
    <property type="match status" value="1"/>
</dbReference>
<evidence type="ECO:0000256" key="2">
    <source>
        <dbReference type="ARBA" id="ARBA00009810"/>
    </source>
</evidence>
<dbReference type="InterPro" id="IPR012910">
    <property type="entry name" value="Plug_dom"/>
</dbReference>